<name>A0ABD2ITU2_HETSC</name>
<reference evidence="1 2" key="1">
    <citation type="submission" date="2024-10" db="EMBL/GenBank/DDBJ databases">
        <authorList>
            <person name="Kim D."/>
        </authorList>
    </citation>
    <scope>NUCLEOTIDE SEQUENCE [LARGE SCALE GENOMIC DNA]</scope>
    <source>
        <strain evidence="1">Taebaek</strain>
    </source>
</reference>
<protein>
    <submittedName>
        <fullName evidence="1">Uncharacterized protein</fullName>
    </submittedName>
</protein>
<evidence type="ECO:0000313" key="2">
    <source>
        <dbReference type="Proteomes" id="UP001620645"/>
    </source>
</evidence>
<proteinExistence type="predicted"/>
<organism evidence="1 2">
    <name type="scientific">Heterodera schachtii</name>
    <name type="common">Sugarbeet cyst nematode worm</name>
    <name type="synonym">Tylenchus schachtii</name>
    <dbReference type="NCBI Taxonomy" id="97005"/>
    <lineage>
        <taxon>Eukaryota</taxon>
        <taxon>Metazoa</taxon>
        <taxon>Ecdysozoa</taxon>
        <taxon>Nematoda</taxon>
        <taxon>Chromadorea</taxon>
        <taxon>Rhabditida</taxon>
        <taxon>Tylenchina</taxon>
        <taxon>Tylenchomorpha</taxon>
        <taxon>Tylenchoidea</taxon>
        <taxon>Heteroderidae</taxon>
        <taxon>Heteroderinae</taxon>
        <taxon>Heterodera</taxon>
    </lineage>
</organism>
<dbReference type="Proteomes" id="UP001620645">
    <property type="component" value="Unassembled WGS sequence"/>
</dbReference>
<dbReference type="EMBL" id="JBICCN010000287">
    <property type="protein sequence ID" value="KAL3080715.1"/>
    <property type="molecule type" value="Genomic_DNA"/>
</dbReference>
<gene>
    <name evidence="1" type="ORF">niasHS_012722</name>
</gene>
<comment type="caution">
    <text evidence="1">The sequence shown here is derived from an EMBL/GenBank/DDBJ whole genome shotgun (WGS) entry which is preliminary data.</text>
</comment>
<sequence>MSDNRKEAEKEMAKTGPGRFRAVVFAPSFSRRRFRARFFHFRQRLAGVFELLEPSQLGLGIALISHRFDFYVDQHFKTRKRTLKIIRIRRKIGENRAKQMEIVNLRGKSLPIPQKPLPDKVIVFKQIFIPINLIFHTVPDQILEFVLHNIWPMLGKNIHGMGLSVGIFHRFRKFAPSILNDCPSLQFVSFFCGDFLIEFPWDDSAEASDGQSVVKWLFTPLQNNVPKVLKCSLEKDDGNFPHFPRLHLLPISLLSFGWVYSSSYNGSSYKGVSYNGIPLYETPLYETPLYELPIVRTAYCTNCLLYELPIVRTALYELPLYELPIVRTAYCTNCLLYELPIVRTANCTNCIVRTAFVRTAHCTNCLLYELPIVRTAYCTNCQLYELHCTNCLCTNCPLYELPIVRTAYCTNCLLYELPIVRTALYELPLYELPIVRTAMTPIWFVRSPFPISVVPFDVTNEFTLEQLMLKKIDDNSSRFLLVRCPIARDESKWTKWEKEAIGWHIHDQWNQINIHIFREDQIGDGLLNATPDTSDH</sequence>
<dbReference type="AlphaFoldDB" id="A0ABD2ITU2"/>
<evidence type="ECO:0000313" key="1">
    <source>
        <dbReference type="EMBL" id="KAL3080715.1"/>
    </source>
</evidence>
<keyword evidence="2" id="KW-1185">Reference proteome</keyword>
<accession>A0ABD2ITU2</accession>